<dbReference type="Gene3D" id="6.10.140.1740">
    <property type="match status" value="1"/>
</dbReference>
<name>A0A7R9LJ61_9ACAR</name>
<dbReference type="PANTHER" id="PTHR10333:SF103">
    <property type="entry name" value="INHIBITOR OF GROWTH PROTEIN 3"/>
    <property type="match status" value="1"/>
</dbReference>
<evidence type="ECO:0000313" key="6">
    <source>
        <dbReference type="Proteomes" id="UP000759131"/>
    </source>
</evidence>
<keyword evidence="1" id="KW-0156">Chromatin regulator</keyword>
<organism evidence="5">
    <name type="scientific">Medioppia subpectinata</name>
    <dbReference type="NCBI Taxonomy" id="1979941"/>
    <lineage>
        <taxon>Eukaryota</taxon>
        <taxon>Metazoa</taxon>
        <taxon>Ecdysozoa</taxon>
        <taxon>Arthropoda</taxon>
        <taxon>Chelicerata</taxon>
        <taxon>Arachnida</taxon>
        <taxon>Acari</taxon>
        <taxon>Acariformes</taxon>
        <taxon>Sarcoptiformes</taxon>
        <taxon>Oribatida</taxon>
        <taxon>Brachypylina</taxon>
        <taxon>Oppioidea</taxon>
        <taxon>Oppiidae</taxon>
        <taxon>Medioppia</taxon>
    </lineage>
</organism>
<feature type="domain" description="Inhibitor of growth protein N-terminal histone-binding" evidence="4">
    <location>
        <begin position="3"/>
        <end position="67"/>
    </location>
</feature>
<dbReference type="GO" id="GO:0006325">
    <property type="term" value="P:chromatin organization"/>
    <property type="evidence" value="ECO:0007669"/>
    <property type="project" value="UniProtKB-KW"/>
</dbReference>
<dbReference type="GO" id="GO:0035267">
    <property type="term" value="C:NuA4 histone acetyltransferase complex"/>
    <property type="evidence" value="ECO:0007669"/>
    <property type="project" value="TreeGrafter"/>
</dbReference>
<proteinExistence type="predicted"/>
<keyword evidence="3" id="KW-0804">Transcription</keyword>
<sequence>MLYLEDYLEMIEHLPQELRDRFTEMREMDLQVHNAMDNLEEQTKQFFGNAKVMKADQRDVEYDRIKQV</sequence>
<dbReference type="OrthoDB" id="5411773at2759"/>
<dbReference type="InterPro" id="IPR028651">
    <property type="entry name" value="ING_fam"/>
</dbReference>
<evidence type="ECO:0000313" key="5">
    <source>
        <dbReference type="EMBL" id="CAD7642479.1"/>
    </source>
</evidence>
<evidence type="ECO:0000256" key="2">
    <source>
        <dbReference type="ARBA" id="ARBA00023015"/>
    </source>
</evidence>
<dbReference type="PANTHER" id="PTHR10333">
    <property type="entry name" value="INHIBITOR OF GROWTH PROTEIN"/>
    <property type="match status" value="1"/>
</dbReference>
<dbReference type="InterPro" id="IPR024610">
    <property type="entry name" value="ING_N_histone-binding"/>
</dbReference>
<protein>
    <recommendedName>
        <fullName evidence="4">Inhibitor of growth protein N-terminal histone-binding domain-containing protein</fullName>
    </recommendedName>
</protein>
<accession>A0A7R9LJ61</accession>
<dbReference type="EMBL" id="CAJPIZ010027272">
    <property type="protein sequence ID" value="CAG2119214.1"/>
    <property type="molecule type" value="Genomic_DNA"/>
</dbReference>
<dbReference type="EMBL" id="OC881847">
    <property type="protein sequence ID" value="CAD7642479.1"/>
    <property type="molecule type" value="Genomic_DNA"/>
</dbReference>
<dbReference type="Proteomes" id="UP000759131">
    <property type="component" value="Unassembled WGS sequence"/>
</dbReference>
<gene>
    <name evidence="5" type="ORF">OSB1V03_LOCUS19163</name>
</gene>
<keyword evidence="6" id="KW-1185">Reference proteome</keyword>
<evidence type="ECO:0000256" key="1">
    <source>
        <dbReference type="ARBA" id="ARBA00022853"/>
    </source>
</evidence>
<keyword evidence="2" id="KW-0805">Transcription regulation</keyword>
<reference evidence="5" key="1">
    <citation type="submission" date="2020-11" db="EMBL/GenBank/DDBJ databases">
        <authorList>
            <person name="Tran Van P."/>
        </authorList>
    </citation>
    <scope>NUCLEOTIDE SEQUENCE</scope>
</reference>
<dbReference type="AlphaFoldDB" id="A0A7R9LJ61"/>
<evidence type="ECO:0000259" key="4">
    <source>
        <dbReference type="Pfam" id="PF12998"/>
    </source>
</evidence>
<evidence type="ECO:0000256" key="3">
    <source>
        <dbReference type="ARBA" id="ARBA00023163"/>
    </source>
</evidence>
<dbReference type="Pfam" id="PF12998">
    <property type="entry name" value="ING"/>
    <property type="match status" value="1"/>
</dbReference>